<evidence type="ECO:0008006" key="3">
    <source>
        <dbReference type="Google" id="ProtNLM"/>
    </source>
</evidence>
<evidence type="ECO:0000313" key="2">
    <source>
        <dbReference type="Proteomes" id="UP000233249"/>
    </source>
</evidence>
<accession>A0A2N0X4P8</accession>
<sequence>MAIEFTESAGKHGYTVADAVCAFEHQRFYVPEFDQSRTGGLRPHLVIGPAFSGEEIEVMFVVEPPETVVIFHVMQVRSKIMRIALRER</sequence>
<protein>
    <recommendedName>
        <fullName evidence="3">Toxin</fullName>
    </recommendedName>
</protein>
<name>A0A2N0X4P8_9CORY</name>
<dbReference type="AlphaFoldDB" id="A0A2N0X4P8"/>
<evidence type="ECO:0000313" key="1">
    <source>
        <dbReference type="EMBL" id="PKF67676.1"/>
    </source>
</evidence>
<dbReference type="OrthoDB" id="3233171at2"/>
<dbReference type="EMBL" id="PJAF01000060">
    <property type="protein sequence ID" value="PKF67676.1"/>
    <property type="molecule type" value="Genomic_DNA"/>
</dbReference>
<comment type="caution">
    <text evidence="1">The sequence shown here is derived from an EMBL/GenBank/DDBJ whole genome shotgun (WGS) entry which is preliminary data.</text>
</comment>
<dbReference type="Proteomes" id="UP000233249">
    <property type="component" value="Unassembled WGS sequence"/>
</dbReference>
<gene>
    <name evidence="1" type="ORF">CXB45_11065</name>
</gene>
<organism evidence="1 2">
    <name type="scientific">Corynebacterium mastitidis</name>
    <dbReference type="NCBI Taxonomy" id="161890"/>
    <lineage>
        <taxon>Bacteria</taxon>
        <taxon>Bacillati</taxon>
        <taxon>Actinomycetota</taxon>
        <taxon>Actinomycetes</taxon>
        <taxon>Mycobacteriales</taxon>
        <taxon>Corynebacteriaceae</taxon>
        <taxon>Corynebacterium</taxon>
    </lineage>
</organism>
<proteinExistence type="predicted"/>
<reference evidence="1 2" key="1">
    <citation type="submission" date="2017-12" db="EMBL/GenBank/DDBJ databases">
        <title>Corynebacterium mastitidis 16-1433 Genome.</title>
        <authorList>
            <person name="Gulvik C.A."/>
        </authorList>
    </citation>
    <scope>NUCLEOTIDE SEQUENCE [LARGE SCALE GENOMIC DNA]</scope>
    <source>
        <strain evidence="1 2">16-1433</strain>
    </source>
</reference>
<dbReference type="RefSeq" id="WP_101174463.1">
    <property type="nucleotide sequence ID" value="NZ_JAKRKB010000036.1"/>
</dbReference>